<dbReference type="InterPro" id="IPR042177">
    <property type="entry name" value="Cell/Rod_1"/>
</dbReference>
<evidence type="ECO:0000256" key="3">
    <source>
        <dbReference type="ARBA" id="ARBA00022960"/>
    </source>
</evidence>
<evidence type="ECO:0000256" key="2">
    <source>
        <dbReference type="ARBA" id="ARBA00013855"/>
    </source>
</evidence>
<dbReference type="EMBL" id="PEZH01000024">
    <property type="protein sequence ID" value="PIS15169.1"/>
    <property type="molecule type" value="Genomic_DNA"/>
</dbReference>
<evidence type="ECO:0000259" key="6">
    <source>
        <dbReference type="Pfam" id="PF04085"/>
    </source>
</evidence>
<comment type="similarity">
    <text evidence="1">Belongs to the MreC family.</text>
</comment>
<dbReference type="InterPro" id="IPR007221">
    <property type="entry name" value="MreC"/>
</dbReference>
<keyword evidence="5" id="KW-0472">Membrane</keyword>
<dbReference type="Gene3D" id="2.40.10.340">
    <property type="entry name" value="Rod shape-determining protein MreC, domain 1"/>
    <property type="match status" value="1"/>
</dbReference>
<evidence type="ECO:0000256" key="5">
    <source>
        <dbReference type="SAM" id="Phobius"/>
    </source>
</evidence>
<dbReference type="Gene3D" id="2.40.10.350">
    <property type="entry name" value="Rod shape-determining protein MreC, domain 2"/>
    <property type="match status" value="1"/>
</dbReference>
<evidence type="ECO:0000313" key="7">
    <source>
        <dbReference type="EMBL" id="PIS15169.1"/>
    </source>
</evidence>
<keyword evidence="5" id="KW-0812">Transmembrane</keyword>
<dbReference type="Proteomes" id="UP000231282">
    <property type="component" value="Unassembled WGS sequence"/>
</dbReference>
<dbReference type="GO" id="GO:0005886">
    <property type="term" value="C:plasma membrane"/>
    <property type="evidence" value="ECO:0007669"/>
    <property type="project" value="TreeGrafter"/>
</dbReference>
<proteinExistence type="inferred from homology"/>
<accession>A0A2H0WTD4</accession>
<evidence type="ECO:0000256" key="4">
    <source>
        <dbReference type="ARBA" id="ARBA00032089"/>
    </source>
</evidence>
<evidence type="ECO:0000256" key="1">
    <source>
        <dbReference type="ARBA" id="ARBA00009369"/>
    </source>
</evidence>
<dbReference type="PANTHER" id="PTHR34138">
    <property type="entry name" value="CELL SHAPE-DETERMINING PROTEIN MREC"/>
    <property type="match status" value="1"/>
</dbReference>
<protein>
    <recommendedName>
        <fullName evidence="2">Cell shape-determining protein MreC</fullName>
    </recommendedName>
    <alternativeName>
        <fullName evidence="4">Cell shape protein MreC</fullName>
    </alternativeName>
</protein>
<organism evidence="7 8">
    <name type="scientific">Candidatus Shapirobacteria bacterium CG09_land_8_20_14_0_10_38_17</name>
    <dbReference type="NCBI Taxonomy" id="1974884"/>
    <lineage>
        <taxon>Bacteria</taxon>
        <taxon>Candidatus Shapironibacteriota</taxon>
    </lineage>
</organism>
<dbReference type="AlphaFoldDB" id="A0A2H0WTD4"/>
<dbReference type="InterPro" id="IPR042175">
    <property type="entry name" value="Cell/Rod_MreC_2"/>
</dbReference>
<sequence length="272" mass="30837">MISNFRFVSGKIFWINVKKFLVLFGIAFFIFLLDFGPFFTGLKCLFQGLFNPIYGHIYQINQSFLSQTFSSKEAKSYFLENQKLQTELSRCQGETVSLQQVFDENKQLRHLLTMPLPSDLSFNDSMVIGNQGDCLIINKGVRDGVEEKQLVLVDNYLVGQVEKVLEKQAKILRVDSIRFSTPVLIFKDDPNCVSQNQLCRQGKGVTHGTKVEQILREEPVAEGNLIALLDGPKGVLVGRVIKVNESSDKVFLEAKFEPLVDFNKLTAVFLVR</sequence>
<feature type="domain" description="Rod shape-determining protein MreC beta-barrel core" evidence="6">
    <location>
        <begin position="133"/>
        <end position="271"/>
    </location>
</feature>
<name>A0A2H0WTD4_9BACT</name>
<keyword evidence="3" id="KW-0133">Cell shape</keyword>
<gene>
    <name evidence="7" type="ORF">COT63_01440</name>
</gene>
<evidence type="ECO:0000313" key="8">
    <source>
        <dbReference type="Proteomes" id="UP000231282"/>
    </source>
</evidence>
<dbReference type="GO" id="GO:0008360">
    <property type="term" value="P:regulation of cell shape"/>
    <property type="evidence" value="ECO:0007669"/>
    <property type="project" value="UniProtKB-KW"/>
</dbReference>
<dbReference type="Pfam" id="PF04085">
    <property type="entry name" value="MreC"/>
    <property type="match status" value="1"/>
</dbReference>
<feature type="transmembrane region" description="Helical" evidence="5">
    <location>
        <begin position="20"/>
        <end position="39"/>
    </location>
</feature>
<dbReference type="InterPro" id="IPR055342">
    <property type="entry name" value="MreC_beta-barrel_core"/>
</dbReference>
<keyword evidence="5" id="KW-1133">Transmembrane helix</keyword>
<reference evidence="8" key="1">
    <citation type="submission" date="2017-09" db="EMBL/GenBank/DDBJ databases">
        <title>Depth-based differentiation of microbial function through sediment-hosted aquifers and enrichment of novel symbionts in the deep terrestrial subsurface.</title>
        <authorList>
            <person name="Probst A.J."/>
            <person name="Ladd B."/>
            <person name="Jarett J.K."/>
            <person name="Geller-Mcgrath D.E."/>
            <person name="Sieber C.M.K."/>
            <person name="Emerson J.B."/>
            <person name="Anantharaman K."/>
            <person name="Thomas B.C."/>
            <person name="Malmstrom R."/>
            <person name="Stieglmeier M."/>
            <person name="Klingl A."/>
            <person name="Woyke T."/>
            <person name="Ryan C.M."/>
            <person name="Banfield J.F."/>
        </authorList>
    </citation>
    <scope>NUCLEOTIDE SEQUENCE [LARGE SCALE GENOMIC DNA]</scope>
</reference>
<comment type="caution">
    <text evidence="7">The sequence shown here is derived from an EMBL/GenBank/DDBJ whole genome shotgun (WGS) entry which is preliminary data.</text>
</comment>
<dbReference type="PANTHER" id="PTHR34138:SF1">
    <property type="entry name" value="CELL SHAPE-DETERMINING PROTEIN MREC"/>
    <property type="match status" value="1"/>
</dbReference>